<proteinExistence type="inferred from homology"/>
<comment type="similarity">
    <text evidence="2 8">Belongs to the Mediator complex subunit 8 family.</text>
</comment>
<evidence type="ECO:0000256" key="2">
    <source>
        <dbReference type="ARBA" id="ARBA00005716"/>
    </source>
</evidence>
<organism evidence="9 10">
    <name type="scientific">Panagrellus redivivus</name>
    <name type="common">Microworm</name>
    <dbReference type="NCBI Taxonomy" id="6233"/>
    <lineage>
        <taxon>Eukaryota</taxon>
        <taxon>Metazoa</taxon>
        <taxon>Ecdysozoa</taxon>
        <taxon>Nematoda</taxon>
        <taxon>Chromadorea</taxon>
        <taxon>Rhabditida</taxon>
        <taxon>Tylenchina</taxon>
        <taxon>Panagrolaimomorpha</taxon>
        <taxon>Panagrolaimoidea</taxon>
        <taxon>Panagrolaimidae</taxon>
        <taxon>Panagrellus</taxon>
    </lineage>
</organism>
<dbReference type="GO" id="GO:0070847">
    <property type="term" value="C:core mediator complex"/>
    <property type="evidence" value="ECO:0007669"/>
    <property type="project" value="TreeGrafter"/>
</dbReference>
<dbReference type="Proteomes" id="UP000492821">
    <property type="component" value="Unassembled WGS sequence"/>
</dbReference>
<dbReference type="AlphaFoldDB" id="A0A7E4ZV95"/>
<keyword evidence="6 8" id="KW-0804">Transcription</keyword>
<evidence type="ECO:0000256" key="8">
    <source>
        <dbReference type="RuleBase" id="RU364144"/>
    </source>
</evidence>
<comment type="subunit">
    <text evidence="3 8">Component of the Mediator complex.</text>
</comment>
<evidence type="ECO:0000256" key="6">
    <source>
        <dbReference type="ARBA" id="ARBA00023163"/>
    </source>
</evidence>
<keyword evidence="5 8" id="KW-0010">Activator</keyword>
<evidence type="ECO:0000313" key="9">
    <source>
        <dbReference type="Proteomes" id="UP000492821"/>
    </source>
</evidence>
<evidence type="ECO:0000313" key="10">
    <source>
        <dbReference type="WBParaSite" id="Pan_g19282.t1"/>
    </source>
</evidence>
<evidence type="ECO:0000256" key="7">
    <source>
        <dbReference type="ARBA" id="ARBA00023242"/>
    </source>
</evidence>
<dbReference type="WBParaSite" id="Pan_g19282.t1">
    <property type="protein sequence ID" value="Pan_g19282.t1"/>
    <property type="gene ID" value="Pan_g19282"/>
</dbReference>
<name>A0A7E4ZV95_PANRE</name>
<evidence type="ECO:0000256" key="5">
    <source>
        <dbReference type="ARBA" id="ARBA00023159"/>
    </source>
</evidence>
<protein>
    <recommendedName>
        <fullName evidence="8">Mediator of RNA polymerase II transcription subunit 8</fullName>
    </recommendedName>
    <alternativeName>
        <fullName evidence="8">Mediator complex subunit 8</fullName>
    </alternativeName>
</protein>
<reference evidence="10" key="2">
    <citation type="submission" date="2020-10" db="UniProtKB">
        <authorList>
            <consortium name="WormBaseParasite"/>
        </authorList>
    </citation>
    <scope>IDENTIFICATION</scope>
</reference>
<gene>
    <name evidence="8" type="primary">MED8</name>
</gene>
<evidence type="ECO:0000256" key="3">
    <source>
        <dbReference type="ARBA" id="ARBA00011837"/>
    </source>
</evidence>
<dbReference type="Pfam" id="PF10232">
    <property type="entry name" value="Med8"/>
    <property type="match status" value="1"/>
</dbReference>
<reference evidence="9" key="1">
    <citation type="journal article" date="2013" name="Genetics">
        <title>The draft genome and transcriptome of Panagrellus redivivus are shaped by the harsh demands of a free-living lifestyle.</title>
        <authorList>
            <person name="Srinivasan J."/>
            <person name="Dillman A.R."/>
            <person name="Macchietto M.G."/>
            <person name="Heikkinen L."/>
            <person name="Lakso M."/>
            <person name="Fracchia K.M."/>
            <person name="Antoshechkin I."/>
            <person name="Mortazavi A."/>
            <person name="Wong G."/>
            <person name="Sternberg P.W."/>
        </authorList>
    </citation>
    <scope>NUCLEOTIDE SEQUENCE [LARGE SCALE GENOMIC DNA]</scope>
    <source>
        <strain evidence="9">MT8872</strain>
    </source>
</reference>
<sequence length="220" mass="24927">MNPQEPPAIQMVPIRQSHPELLKTSIDAIQTKLLILKRGIEELLFSLDANDKVSWPAFMAKCSSLAADLSSIQTALRKSMVTNGNEDNGEFLKSQLLLPYTISPEVNPKLLELTEQRVPCWNHETAPAFLRTKLDPRVEDDYLQLEAEANQYQNAVKKRFDQVSLMNKHLESVVQAVNEQMTRLNRNADGTKMTYNNQQTETLIRTVYTGEGLNSGGRKR</sequence>
<comment type="function">
    <text evidence="8">Component of the Mediator complex, a coactivator involved in the regulated transcription of nearly all RNA polymerase II-dependent genes. Mediator functions as a bridge to convey information from gene-specific regulatory proteins to the basal RNA polymerase II transcription machinery. Mediator is recruited to promoters by direct interactions with regulatory proteins and serves as a scaffold for the assembly of a functional preinitiation complex with RNA polymerase II and the general transcription factors.</text>
</comment>
<dbReference type="PANTHER" id="PTHR13074">
    <property type="entry name" value="MEDIATOR OF RNA POLYMERASE II TRANSCRIPTION SUBUNIT 8"/>
    <property type="match status" value="1"/>
</dbReference>
<dbReference type="GO" id="GO:0000978">
    <property type="term" value="F:RNA polymerase II cis-regulatory region sequence-specific DNA binding"/>
    <property type="evidence" value="ECO:0007669"/>
    <property type="project" value="TreeGrafter"/>
</dbReference>
<keyword evidence="7 8" id="KW-0539">Nucleus</keyword>
<dbReference type="GO" id="GO:0003712">
    <property type="term" value="F:transcription coregulator activity"/>
    <property type="evidence" value="ECO:0007669"/>
    <property type="project" value="InterPro"/>
</dbReference>
<dbReference type="GO" id="GO:0016592">
    <property type="term" value="C:mediator complex"/>
    <property type="evidence" value="ECO:0007669"/>
    <property type="project" value="InterPro"/>
</dbReference>
<keyword evidence="9" id="KW-1185">Reference proteome</keyword>
<comment type="subcellular location">
    <subcellularLocation>
        <location evidence="1 8">Nucleus</location>
    </subcellularLocation>
</comment>
<accession>A0A7E4ZV95</accession>
<keyword evidence="4 8" id="KW-0805">Transcription regulation</keyword>
<evidence type="ECO:0000256" key="1">
    <source>
        <dbReference type="ARBA" id="ARBA00004123"/>
    </source>
</evidence>
<evidence type="ECO:0000256" key="4">
    <source>
        <dbReference type="ARBA" id="ARBA00023015"/>
    </source>
</evidence>
<dbReference type="InterPro" id="IPR019364">
    <property type="entry name" value="Mediatior_Med8_fun/met"/>
</dbReference>
<dbReference type="GO" id="GO:0006357">
    <property type="term" value="P:regulation of transcription by RNA polymerase II"/>
    <property type="evidence" value="ECO:0007669"/>
    <property type="project" value="InterPro"/>
</dbReference>
<dbReference type="PANTHER" id="PTHR13074:SF9">
    <property type="entry name" value="MEDIATOR OF RNA POLYMERASE II TRANSCRIPTION SUBUNIT 8"/>
    <property type="match status" value="1"/>
</dbReference>